<dbReference type="Proteomes" id="UP000053342">
    <property type="component" value="Unassembled WGS sequence"/>
</dbReference>
<organism evidence="4 5">
    <name type="scientific">Exophiala oligosperma</name>
    <dbReference type="NCBI Taxonomy" id="215243"/>
    <lineage>
        <taxon>Eukaryota</taxon>
        <taxon>Fungi</taxon>
        <taxon>Dikarya</taxon>
        <taxon>Ascomycota</taxon>
        <taxon>Pezizomycotina</taxon>
        <taxon>Eurotiomycetes</taxon>
        <taxon>Chaetothyriomycetidae</taxon>
        <taxon>Chaetothyriales</taxon>
        <taxon>Herpotrichiellaceae</taxon>
        <taxon>Exophiala</taxon>
    </lineage>
</organism>
<accession>A0A0D2DP09</accession>
<dbReference type="PANTHER" id="PTHR11496">
    <property type="entry name" value="ALCOHOL DEHYDROGENASE"/>
    <property type="match status" value="1"/>
</dbReference>
<sequence>MVSSETYEVAFADPPGTNLAGIPTTNLKLFSPYVSHGLPYDVACAKHVSETFHAKRVYIIASGTLARTSDKVERLITAIGKDNVVGVRKGMTPHTPWSEILSITGECRKLDVDCVVTLGAGSTTDGAKIVVLALANDIQTPQQLARYSVESQDVPDNIAQPTVPLITIPTSLSGGEYFSLGGGTDDSTHHKQGFLHSGMGSKLIILDPELCVTTPPYHWLSTGIRSVDHCVEALCCLTATEKSDKKAEAGLRQLVPNLLKCKRDPNDVEARRQCQLAVVNAMDNIRAGIPMGGSHAIGHQLGPLGVPHGITSCIMCPAVMKYNIKHGKDPEIFKRQEKVRKLLWSEPEVAHTLRNASLDSNSDLGDLLDAIIRALGLPRTLSEVGVTDKEISGLSTRALEDFWAPTNPIPLLKPEQVTEILMEVK</sequence>
<dbReference type="Gene3D" id="1.20.1090.10">
    <property type="entry name" value="Dehydroquinate synthase-like - alpha domain"/>
    <property type="match status" value="1"/>
</dbReference>
<dbReference type="EMBL" id="KN847335">
    <property type="protein sequence ID" value="KIW44280.1"/>
    <property type="molecule type" value="Genomic_DNA"/>
</dbReference>
<dbReference type="GeneID" id="27357374"/>
<protein>
    <submittedName>
        <fullName evidence="4">Uncharacterized protein</fullName>
    </submittedName>
</protein>
<dbReference type="GO" id="GO:0046872">
    <property type="term" value="F:metal ion binding"/>
    <property type="evidence" value="ECO:0007669"/>
    <property type="project" value="InterPro"/>
</dbReference>
<dbReference type="InterPro" id="IPR001670">
    <property type="entry name" value="ADH_Fe/GldA"/>
</dbReference>
<evidence type="ECO:0000313" key="4">
    <source>
        <dbReference type="EMBL" id="KIW44280.1"/>
    </source>
</evidence>
<feature type="domain" description="Alcohol dehydrogenase iron-type/glycerol dehydrogenase GldA" evidence="2">
    <location>
        <begin position="48"/>
        <end position="208"/>
    </location>
</feature>
<dbReference type="OrthoDB" id="339764at2759"/>
<dbReference type="PANTHER" id="PTHR11496:SF107">
    <property type="entry name" value="ALCOHOL DEHYDROGENASE, PUTATIVE (AFU_ORTHOLOGUE AFUA_1G06800)-RELATED"/>
    <property type="match status" value="1"/>
</dbReference>
<dbReference type="InterPro" id="IPR056798">
    <property type="entry name" value="ADH_Fe_C"/>
</dbReference>
<evidence type="ECO:0000256" key="1">
    <source>
        <dbReference type="ARBA" id="ARBA00023002"/>
    </source>
</evidence>
<evidence type="ECO:0000259" key="2">
    <source>
        <dbReference type="Pfam" id="PF00465"/>
    </source>
</evidence>
<proteinExistence type="predicted"/>
<dbReference type="AlphaFoldDB" id="A0A0D2DP09"/>
<dbReference type="GO" id="GO:0004022">
    <property type="term" value="F:alcohol dehydrogenase (NAD+) activity"/>
    <property type="evidence" value="ECO:0007669"/>
    <property type="project" value="TreeGrafter"/>
</dbReference>
<keyword evidence="1" id="KW-0560">Oxidoreductase</keyword>
<name>A0A0D2DP09_9EURO</name>
<evidence type="ECO:0000259" key="3">
    <source>
        <dbReference type="Pfam" id="PF25137"/>
    </source>
</evidence>
<keyword evidence="5" id="KW-1185">Reference proteome</keyword>
<dbReference type="InterPro" id="IPR039697">
    <property type="entry name" value="Alcohol_dehydrogenase_Fe"/>
</dbReference>
<dbReference type="VEuPathDB" id="FungiDB:PV06_05300"/>
<dbReference type="Pfam" id="PF00465">
    <property type="entry name" value="Fe-ADH"/>
    <property type="match status" value="1"/>
</dbReference>
<dbReference type="GO" id="GO:0005739">
    <property type="term" value="C:mitochondrion"/>
    <property type="evidence" value="ECO:0007669"/>
    <property type="project" value="TreeGrafter"/>
</dbReference>
<dbReference type="STRING" id="215243.A0A0D2DP09"/>
<dbReference type="Pfam" id="PF25137">
    <property type="entry name" value="ADH_Fe_C"/>
    <property type="match status" value="1"/>
</dbReference>
<dbReference type="RefSeq" id="XP_016264496.1">
    <property type="nucleotide sequence ID" value="XM_016406290.1"/>
</dbReference>
<dbReference type="CDD" id="cd08192">
    <property type="entry name" value="MAR-like"/>
    <property type="match status" value="1"/>
</dbReference>
<dbReference type="SUPFAM" id="SSF56796">
    <property type="entry name" value="Dehydroquinate synthase-like"/>
    <property type="match status" value="1"/>
</dbReference>
<reference evidence="4 5" key="1">
    <citation type="submission" date="2015-01" db="EMBL/GenBank/DDBJ databases">
        <title>The Genome Sequence of Exophiala oligosperma CBS72588.</title>
        <authorList>
            <consortium name="The Broad Institute Genomics Platform"/>
            <person name="Cuomo C."/>
            <person name="de Hoog S."/>
            <person name="Gorbushina A."/>
            <person name="Stielow B."/>
            <person name="Teixiera M."/>
            <person name="Abouelleil A."/>
            <person name="Chapman S.B."/>
            <person name="Priest M."/>
            <person name="Young S.K."/>
            <person name="Wortman J."/>
            <person name="Nusbaum C."/>
            <person name="Birren B."/>
        </authorList>
    </citation>
    <scope>NUCLEOTIDE SEQUENCE [LARGE SCALE GENOMIC DNA]</scope>
    <source>
        <strain evidence="4 5">CBS 72588</strain>
    </source>
</reference>
<gene>
    <name evidence="4" type="ORF">PV06_05300</name>
</gene>
<dbReference type="HOGENOM" id="CLU_007207_0_2_1"/>
<feature type="domain" description="Fe-containing alcohol dehydrogenase-like C-terminal" evidence="3">
    <location>
        <begin position="221"/>
        <end position="422"/>
    </location>
</feature>
<dbReference type="Gene3D" id="3.40.50.1970">
    <property type="match status" value="1"/>
</dbReference>
<evidence type="ECO:0000313" key="5">
    <source>
        <dbReference type="Proteomes" id="UP000053342"/>
    </source>
</evidence>